<gene>
    <name evidence="4" type="ORF">BCR35DRAFT_328754</name>
</gene>
<feature type="domain" description="Peptidase M16 C-terminal" evidence="3">
    <location>
        <begin position="284"/>
        <end position="462"/>
    </location>
</feature>
<dbReference type="Pfam" id="PF05193">
    <property type="entry name" value="Peptidase_M16_C"/>
    <property type="match status" value="1"/>
</dbReference>
<dbReference type="InterPro" id="IPR007863">
    <property type="entry name" value="Peptidase_M16_C"/>
</dbReference>
<feature type="region of interest" description="Disordered" evidence="1">
    <location>
        <begin position="30"/>
        <end position="83"/>
    </location>
</feature>
<dbReference type="PANTHER" id="PTHR43016:SF16">
    <property type="entry name" value="METALLOPROTEASE, PUTATIVE (AFU_ORTHOLOGUE AFUA_4G07610)-RELATED"/>
    <property type="match status" value="1"/>
</dbReference>
<dbReference type="Gene3D" id="3.30.830.10">
    <property type="entry name" value="Metalloenzyme, LuxS/M16 peptidase-like"/>
    <property type="match status" value="4"/>
</dbReference>
<evidence type="ECO:0000313" key="5">
    <source>
        <dbReference type="Proteomes" id="UP000193467"/>
    </source>
</evidence>
<dbReference type="InterPro" id="IPR011765">
    <property type="entry name" value="Pept_M16_N"/>
</dbReference>
<dbReference type="AlphaFoldDB" id="A0A1Y2G0E7"/>
<evidence type="ECO:0000259" key="2">
    <source>
        <dbReference type="Pfam" id="PF00675"/>
    </source>
</evidence>
<evidence type="ECO:0000259" key="3">
    <source>
        <dbReference type="Pfam" id="PF05193"/>
    </source>
</evidence>
<dbReference type="Proteomes" id="UP000193467">
    <property type="component" value="Unassembled WGS sequence"/>
</dbReference>
<dbReference type="InterPro" id="IPR011249">
    <property type="entry name" value="Metalloenz_LuxS/M16"/>
</dbReference>
<comment type="caution">
    <text evidence="4">The sequence shown here is derived from an EMBL/GenBank/DDBJ whole genome shotgun (WGS) entry which is preliminary data.</text>
</comment>
<dbReference type="OrthoDB" id="2525292at2759"/>
<accession>A0A1Y2G0E7</accession>
<dbReference type="STRING" id="106004.A0A1Y2G0E7"/>
<dbReference type="PANTHER" id="PTHR43016">
    <property type="entry name" value="PRESEQUENCE PROTEASE"/>
    <property type="match status" value="1"/>
</dbReference>
<dbReference type="GO" id="GO:0046872">
    <property type="term" value="F:metal ion binding"/>
    <property type="evidence" value="ECO:0007669"/>
    <property type="project" value="InterPro"/>
</dbReference>
<reference evidence="4 5" key="1">
    <citation type="submission" date="2016-07" db="EMBL/GenBank/DDBJ databases">
        <title>Pervasive Adenine N6-methylation of Active Genes in Fungi.</title>
        <authorList>
            <consortium name="DOE Joint Genome Institute"/>
            <person name="Mondo S.J."/>
            <person name="Dannebaum R.O."/>
            <person name="Kuo R.C."/>
            <person name="Labutti K."/>
            <person name="Haridas S."/>
            <person name="Kuo A."/>
            <person name="Salamov A."/>
            <person name="Ahrendt S.R."/>
            <person name="Lipzen A."/>
            <person name="Sullivan W."/>
            <person name="Andreopoulos W.B."/>
            <person name="Clum A."/>
            <person name="Lindquist E."/>
            <person name="Daum C."/>
            <person name="Ramamoorthy G.K."/>
            <person name="Gryganskyi A."/>
            <person name="Culley D."/>
            <person name="Magnuson J.K."/>
            <person name="James T.Y."/>
            <person name="O'Malley M.A."/>
            <person name="Stajich J.E."/>
            <person name="Spatafora J.W."/>
            <person name="Visel A."/>
            <person name="Grigoriev I.V."/>
        </authorList>
    </citation>
    <scope>NUCLEOTIDE SEQUENCE [LARGE SCALE GENOMIC DNA]</scope>
    <source>
        <strain evidence="4 5">62-1032</strain>
    </source>
</reference>
<dbReference type="InParanoid" id="A0A1Y2G0E7"/>
<evidence type="ECO:0000313" key="4">
    <source>
        <dbReference type="EMBL" id="ORY90112.1"/>
    </source>
</evidence>
<dbReference type="FunFam" id="3.30.830.10:FF:000031">
    <property type="entry name" value="Putative zinc metalloprotease"/>
    <property type="match status" value="1"/>
</dbReference>
<dbReference type="FunCoup" id="A0A1Y2G0E7">
    <property type="interactions" value="7"/>
</dbReference>
<dbReference type="SUPFAM" id="SSF63411">
    <property type="entry name" value="LuxS/MPP-like metallohydrolase"/>
    <property type="match status" value="4"/>
</dbReference>
<sequence>MVSSTSRRASLSAASLAALNGDFAPLSRALSDVSTDTEDWDDGGSSQGAPTVSSVSTDTDSESDSYQRPPPPPPAHPLQLSLNDSTVPSRLGSFDLIAEYKLSSTPITIAKWVSHKTGLSVVWANTPGPLVEMWTTVRTEIFDDSGRPHTLEHLTFMGSNKYPYKGILDICANRCLANGTNAWTAVDNTTYTASTASEEGMLTLLPVYLDHIFNPTMRPSAFTTEVFNVNAEGHEGGVVYSEMQARSGSSDDLLELRLQQILYDHRNGYRSETGGMLDALRHLHLDDIKTYHSQAYTPQNTTIVLTGQALHPLRLLTTLVNSVEPTLPSNGPHPRGWKRPFLETSTASNPPQLYQDETEVVEYPEKDESVGEVRLHWIGPPAREYELQAALSVLGDYLSGSSISPLNKIFVETKDPAASDISFTSDFRNPTLLHCIMSSVPAAKLHTLGPSVLKALAEIVKQSFDIVRMHTVLHQSKLATLSVLEGAPGTWIQANVMEDLLYGPEDGSGFAETMKDVEIIKKLLRWSAQDWISLLDDYYVIPHSVTLIGKPSSTLAHRKAVADAARVEETRHKLGPAGLALQGQKLAEAQKENSRPIPPELVRSFRIPSLKKIGWLEVETARARGVSKMGKPFRNRVQERVDSDPGEPPLFVQFDHIASNFIEITLVMHGSAHPLLSLYLDSFFSLPLNRANGQHLTYQGVVRELDQDTLWRSIGTIGEGVALSMKVERSKYPVAVAWMRDLLYFSVFDVDRLINSVVTTLQNLPSAREDDASVASAGHQLLILNDQSVLTSMNLLNMLKTLPALLRRLRSDPDSVVKELEELRHELTDHRAFRVSVKGDILRLMETSSTWINEFEKLDSFHPSELVPVVREIDVLTSLGRKPAHKFVIYSSPSSESTYSRHMAPGPDWRSSDLPALQVAVAALNATEGYLWTSIRGAGLAYGASIAVSLETKALTFVVFKSPDAFAAFSAAKSLIDSLLSGKIEITQATIDAAKSNLAYNLVSSLSTLDEAATASFVDTVLFDRPQGYARYSLNRVQDVRLSDVLPAIKKWIRPIFDPEQSIGVASTGSGELPHLVDGFKKWGYDVEEKTV</sequence>
<keyword evidence="5" id="KW-1185">Reference proteome</keyword>
<dbReference type="FunFam" id="3.30.830.10:FF:000015">
    <property type="entry name" value="Putative zinc metalloprotease"/>
    <property type="match status" value="1"/>
</dbReference>
<evidence type="ECO:0000256" key="1">
    <source>
        <dbReference type="SAM" id="MobiDB-lite"/>
    </source>
</evidence>
<name>A0A1Y2G0E7_9BASI</name>
<feature type="domain" description="Peptidase M16 N-terminal" evidence="2">
    <location>
        <begin position="144"/>
        <end position="232"/>
    </location>
</feature>
<protein>
    <submittedName>
        <fullName evidence="4">Metalloenzyme, LuxS/M16 peptidase-like protein</fullName>
    </submittedName>
</protein>
<organism evidence="4 5">
    <name type="scientific">Leucosporidium creatinivorum</name>
    <dbReference type="NCBI Taxonomy" id="106004"/>
    <lineage>
        <taxon>Eukaryota</taxon>
        <taxon>Fungi</taxon>
        <taxon>Dikarya</taxon>
        <taxon>Basidiomycota</taxon>
        <taxon>Pucciniomycotina</taxon>
        <taxon>Microbotryomycetes</taxon>
        <taxon>Leucosporidiales</taxon>
        <taxon>Leucosporidium</taxon>
    </lineage>
</organism>
<dbReference type="EMBL" id="MCGR01000004">
    <property type="protein sequence ID" value="ORY90112.1"/>
    <property type="molecule type" value="Genomic_DNA"/>
</dbReference>
<dbReference type="Pfam" id="PF00675">
    <property type="entry name" value="Peptidase_M16"/>
    <property type="match status" value="1"/>
</dbReference>
<proteinExistence type="predicted"/>